<keyword evidence="9 16" id="KW-0133">Cell shape</keyword>
<comment type="similarity">
    <text evidence="16">Belongs to the transpeptidase family. FtsI subfamily.</text>
</comment>
<dbReference type="GO" id="GO:0008658">
    <property type="term" value="F:penicillin binding"/>
    <property type="evidence" value="ECO:0007669"/>
    <property type="project" value="InterPro"/>
</dbReference>
<dbReference type="Gene3D" id="3.40.710.10">
    <property type="entry name" value="DD-peptidase/beta-lactamase superfamily"/>
    <property type="match status" value="1"/>
</dbReference>
<dbReference type="GO" id="GO:0005886">
    <property type="term" value="C:plasma membrane"/>
    <property type="evidence" value="ECO:0007669"/>
    <property type="project" value="UniProtKB-UniRule"/>
</dbReference>
<keyword evidence="10 16" id="KW-0573">Peptidoglycan synthesis</keyword>
<comment type="catalytic activity">
    <reaction evidence="16">
        <text>Preferential cleavage: (Ac)2-L-Lys-D-Ala-|-D-Ala. Also transpeptidation of peptidyl-alanyl moieties that are N-acyl substituents of D-alanine.</text>
        <dbReference type="EC" id="3.4.16.4"/>
    </reaction>
</comment>
<keyword evidence="5 16" id="KW-0121">Carboxypeptidase</keyword>
<feature type="domain" description="Penicillin-binding protein transpeptidase" evidence="18">
    <location>
        <begin position="258"/>
        <end position="556"/>
    </location>
</feature>
<evidence type="ECO:0000256" key="5">
    <source>
        <dbReference type="ARBA" id="ARBA00022645"/>
    </source>
</evidence>
<keyword evidence="7 16" id="KW-0812">Transmembrane</keyword>
<evidence type="ECO:0000256" key="6">
    <source>
        <dbReference type="ARBA" id="ARBA00022670"/>
    </source>
</evidence>
<evidence type="ECO:0000256" key="9">
    <source>
        <dbReference type="ARBA" id="ARBA00022960"/>
    </source>
</evidence>
<evidence type="ECO:0000256" key="11">
    <source>
        <dbReference type="ARBA" id="ARBA00022989"/>
    </source>
</evidence>
<gene>
    <name evidence="16" type="primary">ftsI</name>
    <name evidence="20" type="ORF">SAMN04488068_2937</name>
</gene>
<dbReference type="Gene3D" id="3.30.450.330">
    <property type="match status" value="1"/>
</dbReference>
<evidence type="ECO:0000259" key="18">
    <source>
        <dbReference type="Pfam" id="PF00905"/>
    </source>
</evidence>
<dbReference type="InterPro" id="IPR012338">
    <property type="entry name" value="Beta-lactam/transpept-like"/>
</dbReference>
<dbReference type="PANTHER" id="PTHR30627">
    <property type="entry name" value="PEPTIDOGLYCAN D,D-TRANSPEPTIDASE"/>
    <property type="match status" value="1"/>
</dbReference>
<feature type="active site" description="Acyl-ester intermediate" evidence="16">
    <location>
        <position position="305"/>
    </location>
</feature>
<organism evidence="20 21">
    <name type="scientific">Hydrocarboniphaga daqingensis</name>
    <dbReference type="NCBI Taxonomy" id="490188"/>
    <lineage>
        <taxon>Bacteria</taxon>
        <taxon>Pseudomonadati</taxon>
        <taxon>Pseudomonadota</taxon>
        <taxon>Gammaproteobacteria</taxon>
        <taxon>Nevskiales</taxon>
        <taxon>Nevskiaceae</taxon>
        <taxon>Hydrocarboniphaga</taxon>
    </lineage>
</organism>
<evidence type="ECO:0000256" key="8">
    <source>
        <dbReference type="ARBA" id="ARBA00022801"/>
    </source>
</evidence>
<dbReference type="GO" id="GO:0006508">
    <property type="term" value="P:proteolysis"/>
    <property type="evidence" value="ECO:0007669"/>
    <property type="project" value="UniProtKB-KW"/>
</dbReference>
<comment type="function">
    <text evidence="16">Catalyzes cross-linking of the peptidoglycan cell wall at the division septum.</text>
</comment>
<protein>
    <recommendedName>
        <fullName evidence="16">Peptidoglycan D,D-transpeptidase FtsI</fullName>
        <ecNumber evidence="16">3.4.16.4</ecNumber>
    </recommendedName>
    <alternativeName>
        <fullName evidence="16">Penicillin-binding protein 3</fullName>
        <shortName evidence="16">PBP-3</shortName>
    </alternativeName>
</protein>
<dbReference type="GO" id="GO:0043093">
    <property type="term" value="P:FtsZ-dependent cytokinesis"/>
    <property type="evidence" value="ECO:0007669"/>
    <property type="project" value="UniProtKB-UniRule"/>
</dbReference>
<evidence type="ECO:0000256" key="7">
    <source>
        <dbReference type="ARBA" id="ARBA00022692"/>
    </source>
</evidence>
<dbReference type="Pfam" id="PF00905">
    <property type="entry name" value="Transpeptidase"/>
    <property type="match status" value="1"/>
</dbReference>
<evidence type="ECO:0000256" key="3">
    <source>
        <dbReference type="ARBA" id="ARBA00022519"/>
    </source>
</evidence>
<dbReference type="GO" id="GO:0008360">
    <property type="term" value="P:regulation of cell shape"/>
    <property type="evidence" value="ECO:0007669"/>
    <property type="project" value="UniProtKB-KW"/>
</dbReference>
<keyword evidence="6 16" id="KW-0645">Protease</keyword>
<keyword evidence="11 16" id="KW-1133">Transmembrane helix</keyword>
<feature type="domain" description="Penicillin-binding protein dimerisation" evidence="19">
    <location>
        <begin position="70"/>
        <end position="217"/>
    </location>
</feature>
<evidence type="ECO:0000256" key="2">
    <source>
        <dbReference type="ARBA" id="ARBA00022475"/>
    </source>
</evidence>
<dbReference type="UniPathway" id="UPA00219"/>
<feature type="region of interest" description="Disordered" evidence="17">
    <location>
        <begin position="571"/>
        <end position="616"/>
    </location>
</feature>
<evidence type="ECO:0000256" key="1">
    <source>
        <dbReference type="ARBA" id="ARBA00004370"/>
    </source>
</evidence>
<dbReference type="InterPro" id="IPR036138">
    <property type="entry name" value="PBP_dimer_sf"/>
</dbReference>
<dbReference type="AlphaFoldDB" id="A0A1M5R7N6"/>
<dbReference type="SUPFAM" id="SSF56519">
    <property type="entry name" value="Penicillin binding protein dimerisation domain"/>
    <property type="match status" value="1"/>
</dbReference>
<dbReference type="PANTHER" id="PTHR30627:SF1">
    <property type="entry name" value="PEPTIDOGLYCAN D,D-TRANSPEPTIDASE FTSI"/>
    <property type="match status" value="1"/>
</dbReference>
<name>A0A1M5R7N6_9GAMM</name>
<keyword evidence="8 16" id="KW-0378">Hydrolase</keyword>
<evidence type="ECO:0000256" key="4">
    <source>
        <dbReference type="ARBA" id="ARBA00022618"/>
    </source>
</evidence>
<evidence type="ECO:0000256" key="13">
    <source>
        <dbReference type="ARBA" id="ARBA00023210"/>
    </source>
</evidence>
<dbReference type="InterPro" id="IPR037532">
    <property type="entry name" value="FtsI_transpept"/>
</dbReference>
<evidence type="ECO:0000256" key="14">
    <source>
        <dbReference type="ARBA" id="ARBA00023306"/>
    </source>
</evidence>
<keyword evidence="2 16" id="KW-1003">Cell membrane</keyword>
<dbReference type="GO" id="GO:0008955">
    <property type="term" value="F:peptidoglycan glycosyltransferase activity"/>
    <property type="evidence" value="ECO:0007669"/>
    <property type="project" value="InterPro"/>
</dbReference>
<evidence type="ECO:0000256" key="10">
    <source>
        <dbReference type="ARBA" id="ARBA00022984"/>
    </source>
</evidence>
<dbReference type="GO" id="GO:0009252">
    <property type="term" value="P:peptidoglycan biosynthetic process"/>
    <property type="evidence" value="ECO:0007669"/>
    <property type="project" value="UniProtKB-UniRule"/>
</dbReference>
<keyword evidence="12 16" id="KW-0472">Membrane</keyword>
<feature type="compositionally biased region" description="Pro residues" evidence="17">
    <location>
        <begin position="578"/>
        <end position="593"/>
    </location>
</feature>
<dbReference type="OrthoDB" id="9789078at2"/>
<evidence type="ECO:0000256" key="16">
    <source>
        <dbReference type="HAMAP-Rule" id="MF_02080"/>
    </source>
</evidence>
<reference evidence="20 21" key="1">
    <citation type="submission" date="2016-11" db="EMBL/GenBank/DDBJ databases">
        <authorList>
            <person name="Jaros S."/>
            <person name="Januszkiewicz K."/>
            <person name="Wedrychowicz H."/>
        </authorList>
    </citation>
    <scope>NUCLEOTIDE SEQUENCE [LARGE SCALE GENOMIC DNA]</scope>
    <source>
        <strain evidence="20 21">CGMCC 1.7049</strain>
    </source>
</reference>
<evidence type="ECO:0000313" key="21">
    <source>
        <dbReference type="Proteomes" id="UP000199758"/>
    </source>
</evidence>
<dbReference type="Proteomes" id="UP000199758">
    <property type="component" value="Unassembled WGS sequence"/>
</dbReference>
<keyword evidence="3 16" id="KW-0997">Cell inner membrane</keyword>
<dbReference type="EC" id="3.4.16.4" evidence="16"/>
<dbReference type="GO" id="GO:0000917">
    <property type="term" value="P:division septum assembly"/>
    <property type="evidence" value="ECO:0007669"/>
    <property type="project" value="UniProtKB-KW"/>
</dbReference>
<keyword evidence="4 16" id="KW-0132">Cell division</keyword>
<keyword evidence="14 16" id="KW-0131">Cell cycle</keyword>
<dbReference type="InterPro" id="IPR050515">
    <property type="entry name" value="Beta-lactam/transpept"/>
</dbReference>
<dbReference type="InterPro" id="IPR001460">
    <property type="entry name" value="PCN-bd_Tpept"/>
</dbReference>
<dbReference type="HAMAP" id="MF_02080">
    <property type="entry name" value="FtsI_transpept"/>
    <property type="match status" value="1"/>
</dbReference>
<accession>A0A1M5R7N6</accession>
<evidence type="ECO:0000256" key="17">
    <source>
        <dbReference type="SAM" id="MobiDB-lite"/>
    </source>
</evidence>
<dbReference type="Gene3D" id="3.90.1310.10">
    <property type="entry name" value="Penicillin-binding protein 2a (Domain 2)"/>
    <property type="match status" value="1"/>
</dbReference>
<comment type="pathway">
    <text evidence="16">Cell wall biogenesis; peptidoglycan biosynthesis.</text>
</comment>
<dbReference type="EMBL" id="FQWZ01000007">
    <property type="protein sequence ID" value="SHH22090.1"/>
    <property type="molecule type" value="Genomic_DNA"/>
</dbReference>
<dbReference type="STRING" id="490188.SAMN04488068_2937"/>
<dbReference type="GO" id="GO:0071555">
    <property type="term" value="P:cell wall organization"/>
    <property type="evidence" value="ECO:0007669"/>
    <property type="project" value="UniProtKB-KW"/>
</dbReference>
<evidence type="ECO:0000256" key="12">
    <source>
        <dbReference type="ARBA" id="ARBA00023136"/>
    </source>
</evidence>
<proteinExistence type="inferred from homology"/>
<keyword evidence="21" id="KW-1185">Reference proteome</keyword>
<dbReference type="RefSeq" id="WP_084083462.1">
    <property type="nucleotide sequence ID" value="NZ_FQWZ01000007.1"/>
</dbReference>
<evidence type="ECO:0000313" key="20">
    <source>
        <dbReference type="EMBL" id="SHH22090.1"/>
    </source>
</evidence>
<dbReference type="GO" id="GO:0009002">
    <property type="term" value="F:serine-type D-Ala-D-Ala carboxypeptidase activity"/>
    <property type="evidence" value="ECO:0007669"/>
    <property type="project" value="UniProtKB-UniRule"/>
</dbReference>
<sequence>MAALPRAHAHRLAAPPKVQPVPAWRRWVVLGLLGVGATAVFGRAFHLQIVENDFLAREGSKRHVRTVTLEGHRGAIRDRRGEPLALSAPVDSVWTVPNELLAAPDYVPAIAQVLGLRAADLTRFLKERSSKQFVYLQRQMNPDDAKRVLAIKAPGVFAQREYRRYYPAGEVAGQLVGFTNLDGRGQEGMEAARDVLLTGKAGARRVIRDARGRVVEDTEDAKPAQPGQDLSLTIDLRLQYLAYRELKNAVGKFKAKGGLVVVADAQSGEILAMASQPGFNPNNPEERKPGAVRNRAIIDTFEPGSTVKPLLIAQALEMGAVNASSHYDTGPGWWKVGALTVRDVHPHGDMDLGMILTKSSNVGAAKIGLQIGAEAVWSGYQKFGFGEPVHSGFPGEASPLLRNWNQWGQIATATASYGYGLSLTALNLVRAYAGLANDGLMPQLHLIADAPVTPPQRAISAATAREVRRLMQGVVSREGTAIRAAIPGYRIAGKTGTAHKVADSGGYAADKYQSLFIGMVPAEHPRLVGLVLIDEPHAVEGYYGGVVAAPVFSTVLQGALRLLQIAPDDPGAQLPSMPLSPTPSLPDNEPLPPQTVASGDGGSGNGKVLARVGGAP</sequence>
<dbReference type="Pfam" id="PF03717">
    <property type="entry name" value="PBP_dimer"/>
    <property type="match status" value="1"/>
</dbReference>
<evidence type="ECO:0000259" key="19">
    <source>
        <dbReference type="Pfam" id="PF03717"/>
    </source>
</evidence>
<dbReference type="InterPro" id="IPR005311">
    <property type="entry name" value="PBP_dimer"/>
</dbReference>
<dbReference type="SUPFAM" id="SSF56601">
    <property type="entry name" value="beta-lactamase/transpeptidase-like"/>
    <property type="match status" value="1"/>
</dbReference>
<keyword evidence="15 16" id="KW-0961">Cell wall biogenesis/degradation</keyword>
<keyword evidence="13 16" id="KW-0717">Septation</keyword>
<evidence type="ECO:0000256" key="15">
    <source>
        <dbReference type="ARBA" id="ARBA00023316"/>
    </source>
</evidence>
<comment type="subcellular location">
    <subcellularLocation>
        <location evidence="1">Membrane</location>
    </subcellularLocation>
</comment>